<evidence type="ECO:0008006" key="4">
    <source>
        <dbReference type="Google" id="ProtNLM"/>
    </source>
</evidence>
<name>A0A3D8SDK2_9EURO</name>
<dbReference type="AlphaFoldDB" id="A0A3D8SDK2"/>
<feature type="region of interest" description="Disordered" evidence="1">
    <location>
        <begin position="1"/>
        <end position="66"/>
    </location>
</feature>
<proteinExistence type="predicted"/>
<reference evidence="2 3" key="1">
    <citation type="journal article" date="2018" name="IMA Fungus">
        <title>IMA Genome-F 9: Draft genome sequence of Annulohypoxylon stygium, Aspergillus mulundensis, Berkeleyomyces basicola (syn. Thielaviopsis basicola), Ceratocystis smalleyi, two Cercospora beticola strains, Coleophoma cylindrospora, Fusarium fracticaudum, Phialophora cf. hyalina, and Morchella septimelata.</title>
        <authorList>
            <person name="Wingfield B.D."/>
            <person name="Bills G.F."/>
            <person name="Dong Y."/>
            <person name="Huang W."/>
            <person name="Nel W.J."/>
            <person name="Swalarsk-Parry B.S."/>
            <person name="Vaghefi N."/>
            <person name="Wilken P.M."/>
            <person name="An Z."/>
            <person name="de Beer Z.W."/>
            <person name="De Vos L."/>
            <person name="Chen L."/>
            <person name="Duong T.A."/>
            <person name="Gao Y."/>
            <person name="Hammerbacher A."/>
            <person name="Kikkert J.R."/>
            <person name="Li Y."/>
            <person name="Li H."/>
            <person name="Li K."/>
            <person name="Li Q."/>
            <person name="Liu X."/>
            <person name="Ma X."/>
            <person name="Naidoo K."/>
            <person name="Pethybridge S.J."/>
            <person name="Sun J."/>
            <person name="Steenkamp E.T."/>
            <person name="van der Nest M.A."/>
            <person name="van Wyk S."/>
            <person name="Wingfield M.J."/>
            <person name="Xiong C."/>
            <person name="Yue Q."/>
            <person name="Zhang X."/>
        </authorList>
    </citation>
    <scope>NUCLEOTIDE SEQUENCE [LARGE SCALE GENOMIC DNA]</scope>
    <source>
        <strain evidence="2 3">DSM 5745</strain>
    </source>
</reference>
<dbReference type="OrthoDB" id="4167490at2759"/>
<dbReference type="RefSeq" id="XP_026605176.1">
    <property type="nucleotide sequence ID" value="XM_026746180.1"/>
</dbReference>
<dbReference type="GeneID" id="38114534"/>
<accession>A0A3D8SDK2</accession>
<feature type="compositionally biased region" description="Basic and acidic residues" evidence="1">
    <location>
        <begin position="39"/>
        <end position="48"/>
    </location>
</feature>
<evidence type="ECO:0000313" key="3">
    <source>
        <dbReference type="Proteomes" id="UP000256690"/>
    </source>
</evidence>
<evidence type="ECO:0000313" key="2">
    <source>
        <dbReference type="EMBL" id="RDW83838.1"/>
    </source>
</evidence>
<comment type="caution">
    <text evidence="2">The sequence shown here is derived from an EMBL/GenBank/DDBJ whole genome shotgun (WGS) entry which is preliminary data.</text>
</comment>
<keyword evidence="3" id="KW-1185">Reference proteome</keyword>
<organism evidence="2 3">
    <name type="scientific">Aspergillus mulundensis</name>
    <dbReference type="NCBI Taxonomy" id="1810919"/>
    <lineage>
        <taxon>Eukaryota</taxon>
        <taxon>Fungi</taxon>
        <taxon>Dikarya</taxon>
        <taxon>Ascomycota</taxon>
        <taxon>Pezizomycotina</taxon>
        <taxon>Eurotiomycetes</taxon>
        <taxon>Eurotiomycetidae</taxon>
        <taxon>Eurotiales</taxon>
        <taxon>Aspergillaceae</taxon>
        <taxon>Aspergillus</taxon>
        <taxon>Aspergillus subgen. Nidulantes</taxon>
    </lineage>
</organism>
<protein>
    <recommendedName>
        <fullName evidence="4">F-box domain-containing protein</fullName>
    </recommendedName>
</protein>
<dbReference type="EMBL" id="PVWQ01000004">
    <property type="protein sequence ID" value="RDW83838.1"/>
    <property type="molecule type" value="Genomic_DNA"/>
</dbReference>
<sequence>MPTPIRVRGRRKTPSRSKDGVPKPVPSGPKGGRPMLPPDAKRRIESYKRTRPLPAQPPPPRPRKRVLSRLESLPVELIEKIFLYSLSVSLPRSSPSIRAAVSSERVYRALMLLAFFDPERIALPELYQPSSGTVSSADPKTVALKVSEAQISRILRPLEYVHLGKGERRSLQASVVSCRWCTIERLMSSLPDLMLLNIWRYWVPETHGMSNDQQDQLDLFLARRSNALDLEIVDGDYRRSISVTPLVSVTIRHAGPDIDSTVTINTLDVFKIPDKFLSGGDAGFSEAHARFLELFRVAGGINRLSSTERINEINFSREAIQQGIHMALVEHNANVLTTLLKIDEFTFRCQNHLADTLYMLPSEYFCTAVVMARHDPKFFQLLLRASAESIPFDDSKITQWAITEGGPFQQWLLDFMLQLPEQVKATTRGNQQMFYNGGLNAANAMAERYLRNVLGTDEPKVWLEESPYTFSDDWVVEN</sequence>
<dbReference type="STRING" id="1810919.A0A3D8SDK2"/>
<dbReference type="Proteomes" id="UP000256690">
    <property type="component" value="Unassembled WGS sequence"/>
</dbReference>
<gene>
    <name evidence="2" type="ORF">DSM5745_04164</name>
</gene>
<evidence type="ECO:0000256" key="1">
    <source>
        <dbReference type="SAM" id="MobiDB-lite"/>
    </source>
</evidence>